<keyword evidence="1" id="KW-0732">Signal</keyword>
<proteinExistence type="predicted"/>
<comment type="caution">
    <text evidence="2">The sequence shown here is derived from an EMBL/GenBank/DDBJ whole genome shotgun (WGS) entry which is preliminary data.</text>
</comment>
<gene>
    <name evidence="2" type="ORF">E0493_20620</name>
</gene>
<reference evidence="2 3" key="1">
    <citation type="submission" date="2019-03" db="EMBL/GenBank/DDBJ databases">
        <title>Roseomonas sp. a novel Roseomonas species isolated from Sea whip Gorgonian.</title>
        <authorList>
            <person name="Li F."/>
            <person name="Pan X."/>
            <person name="Huang S."/>
            <person name="Li Z."/>
            <person name="Meng B."/>
        </authorList>
    </citation>
    <scope>NUCLEOTIDE SEQUENCE [LARGE SCALE GENOMIC DNA]</scope>
    <source>
        <strain evidence="2 3">M0104</strain>
    </source>
</reference>
<protein>
    <submittedName>
        <fullName evidence="2">Uncharacterized protein</fullName>
    </submittedName>
</protein>
<keyword evidence="3" id="KW-1185">Reference proteome</keyword>
<evidence type="ECO:0000313" key="2">
    <source>
        <dbReference type="EMBL" id="MXP65758.1"/>
    </source>
</evidence>
<dbReference type="OrthoDB" id="7272596at2"/>
<dbReference type="EMBL" id="SNVJ01000027">
    <property type="protein sequence ID" value="MXP65758.1"/>
    <property type="molecule type" value="Genomic_DNA"/>
</dbReference>
<dbReference type="AlphaFoldDB" id="A0A845BFV6"/>
<sequence length="181" mass="18618">MQRRAIVVGLFLATAGCAAPLPPLRLPPAATGQFRDPLEAALRGAAAAFASPSSLRGQPARAALAVAQLEFLAVEIPAGRSSREFGSLVAPGLQAARYEVRGTLGIPSDAPPQAVIDALTAAAAAADPESRLPATLFPAGGAGTWRQLGSLPRLPQANAATQRALRQWEFGPPQELIDTAD</sequence>
<accession>A0A845BFV6</accession>
<feature type="chain" id="PRO_5032286642" evidence="1">
    <location>
        <begin position="19"/>
        <end position="181"/>
    </location>
</feature>
<evidence type="ECO:0000256" key="1">
    <source>
        <dbReference type="SAM" id="SignalP"/>
    </source>
</evidence>
<dbReference type="Proteomes" id="UP000460715">
    <property type="component" value="Unassembled WGS sequence"/>
</dbReference>
<evidence type="ECO:0000313" key="3">
    <source>
        <dbReference type="Proteomes" id="UP000460715"/>
    </source>
</evidence>
<name>A0A845BFV6_9PROT</name>
<dbReference type="PROSITE" id="PS51257">
    <property type="entry name" value="PROKAR_LIPOPROTEIN"/>
    <property type="match status" value="1"/>
</dbReference>
<feature type="signal peptide" evidence="1">
    <location>
        <begin position="1"/>
        <end position="18"/>
    </location>
</feature>
<organism evidence="2 3">
    <name type="scientific">Teichococcus coralli</name>
    <dbReference type="NCBI Taxonomy" id="2545983"/>
    <lineage>
        <taxon>Bacteria</taxon>
        <taxon>Pseudomonadati</taxon>
        <taxon>Pseudomonadota</taxon>
        <taxon>Alphaproteobacteria</taxon>
        <taxon>Acetobacterales</taxon>
        <taxon>Roseomonadaceae</taxon>
        <taxon>Roseomonas</taxon>
    </lineage>
</organism>
<dbReference type="RefSeq" id="WP_160939164.1">
    <property type="nucleotide sequence ID" value="NZ_SNVJ01000027.1"/>
</dbReference>